<name>A0ACC3YX68_COLTU</name>
<evidence type="ECO:0000313" key="2">
    <source>
        <dbReference type="Proteomes" id="UP000805649"/>
    </source>
</evidence>
<accession>A0ACC3YX68</accession>
<organism evidence="1 2">
    <name type="scientific">Colletotrichum truncatum</name>
    <name type="common">Anthracnose fungus</name>
    <name type="synonym">Colletotrichum capsici</name>
    <dbReference type="NCBI Taxonomy" id="5467"/>
    <lineage>
        <taxon>Eukaryota</taxon>
        <taxon>Fungi</taxon>
        <taxon>Dikarya</taxon>
        <taxon>Ascomycota</taxon>
        <taxon>Pezizomycotina</taxon>
        <taxon>Sordariomycetes</taxon>
        <taxon>Hypocreomycetidae</taxon>
        <taxon>Glomerellales</taxon>
        <taxon>Glomerellaceae</taxon>
        <taxon>Colletotrichum</taxon>
        <taxon>Colletotrichum truncatum species complex</taxon>
    </lineage>
</organism>
<proteinExistence type="predicted"/>
<protein>
    <submittedName>
        <fullName evidence="1">CFEM domain-containing protein</fullName>
    </submittedName>
</protein>
<comment type="caution">
    <text evidence="1">The sequence shown here is derived from an EMBL/GenBank/DDBJ whole genome shotgun (WGS) entry which is preliminary data.</text>
</comment>
<gene>
    <name evidence="1" type="ORF">CTRU02_208753</name>
</gene>
<sequence length="159" mass="15360">MKLVAVVAASLAGFSGFAAAQSGLAECAQKCVNQYTTSTTIAGCKQLDAKCICENSNFLDGIACCLADGCTKAEQEAAVKYAKDICTGAGVSVPDQVTCKSATPSGGAQPSGANQTSSAGQTGSASQTAAPAATNTPNAGSTMGSAGLLGGLVAVLAAL</sequence>
<reference evidence="1 2" key="1">
    <citation type="journal article" date="2020" name="Phytopathology">
        <title>Genome Sequence Resources of Colletotrichum truncatum, C. plurivorum, C. musicola, and C. sojae: Four Species Pathogenic to Soybean (Glycine max).</title>
        <authorList>
            <person name="Rogerio F."/>
            <person name="Boufleur T.R."/>
            <person name="Ciampi-Guillardi M."/>
            <person name="Sukno S.A."/>
            <person name="Thon M.R."/>
            <person name="Massola Junior N.S."/>
            <person name="Baroncelli R."/>
        </authorList>
    </citation>
    <scope>NUCLEOTIDE SEQUENCE [LARGE SCALE GENOMIC DNA]</scope>
    <source>
        <strain evidence="1 2">CMES1059</strain>
    </source>
</reference>
<dbReference type="Proteomes" id="UP000805649">
    <property type="component" value="Unassembled WGS sequence"/>
</dbReference>
<dbReference type="EMBL" id="VUJX02000005">
    <property type="protein sequence ID" value="KAL0936538.1"/>
    <property type="molecule type" value="Genomic_DNA"/>
</dbReference>
<evidence type="ECO:0000313" key="1">
    <source>
        <dbReference type="EMBL" id="KAL0936538.1"/>
    </source>
</evidence>
<keyword evidence="2" id="KW-1185">Reference proteome</keyword>